<dbReference type="InterPro" id="IPR036412">
    <property type="entry name" value="HAD-like_sf"/>
</dbReference>
<dbReference type="InterPro" id="IPR023214">
    <property type="entry name" value="HAD_sf"/>
</dbReference>
<comment type="caution">
    <text evidence="3">The sequence shown here is derived from an EMBL/GenBank/DDBJ whole genome shotgun (WGS) entry which is preliminary data.</text>
</comment>
<dbReference type="EMBL" id="JBHPKH010000028">
    <property type="protein sequence ID" value="MFC1572660.1"/>
    <property type="molecule type" value="Genomic_DNA"/>
</dbReference>
<name>A0ABV6YJZ8_UNCEI</name>
<sequence>MAGVVVLFDIGNCLYDPWRTFPRTMEAIGRADLISPILERFGVYPDQPGRHDKLLQAFGMSAEEMAAYYHVFFHHPVFHRGVPEVLDRLRDKGAHLGVVSDGHFDTQLGKLEAWGLAAKFEPELTFIGSLETDLTRRPGTYDRGIQLEATKHDIATFQTILAHIEKFCGAAAQSCFMVGDDFTRDALHPTRAGLNGVWCVANEQARNTQPPDADVEAVQQIESLTQMEAIIFPPDTGTARSIA</sequence>
<reference evidence="3 4" key="1">
    <citation type="submission" date="2024-09" db="EMBL/GenBank/DDBJ databases">
        <authorList>
            <person name="D'Angelo T."/>
        </authorList>
    </citation>
    <scope>NUCLEOTIDE SEQUENCE [LARGE SCALE GENOMIC DNA]</scope>
    <source>
        <strain evidence="3">SAG AM-320-E07</strain>
    </source>
</reference>
<evidence type="ECO:0000313" key="3">
    <source>
        <dbReference type="EMBL" id="MFC1572660.1"/>
    </source>
</evidence>
<dbReference type="EC" id="3.1.3.-" evidence="3"/>
<keyword evidence="1 3" id="KW-0378">Hydrolase</keyword>
<evidence type="ECO:0000256" key="1">
    <source>
        <dbReference type="ARBA" id="ARBA00022801"/>
    </source>
</evidence>
<dbReference type="Proteomes" id="UP001593833">
    <property type="component" value="Unassembled WGS sequence"/>
</dbReference>
<proteinExistence type="predicted"/>
<dbReference type="PANTHER" id="PTHR46470">
    <property type="entry name" value="N-ACYLNEURAMINATE-9-PHOSPHATASE"/>
    <property type="match status" value="1"/>
</dbReference>
<dbReference type="SUPFAM" id="SSF56784">
    <property type="entry name" value="HAD-like"/>
    <property type="match status" value="1"/>
</dbReference>
<dbReference type="Gene3D" id="3.40.50.1000">
    <property type="entry name" value="HAD superfamily/HAD-like"/>
    <property type="match status" value="1"/>
</dbReference>
<keyword evidence="2" id="KW-0460">Magnesium</keyword>
<organism evidence="3 4">
    <name type="scientific">Eiseniibacteriota bacterium</name>
    <dbReference type="NCBI Taxonomy" id="2212470"/>
    <lineage>
        <taxon>Bacteria</taxon>
        <taxon>Candidatus Eiseniibacteriota</taxon>
    </lineage>
</organism>
<dbReference type="GO" id="GO:0016787">
    <property type="term" value="F:hydrolase activity"/>
    <property type="evidence" value="ECO:0007669"/>
    <property type="project" value="UniProtKB-KW"/>
</dbReference>
<evidence type="ECO:0000313" key="4">
    <source>
        <dbReference type="Proteomes" id="UP001593833"/>
    </source>
</evidence>
<protein>
    <submittedName>
        <fullName evidence="3">HAD family hydrolase</fullName>
        <ecNumber evidence="3">3.1.3.-</ecNumber>
    </submittedName>
</protein>
<keyword evidence="4" id="KW-1185">Reference proteome</keyword>
<dbReference type="InterPro" id="IPR051400">
    <property type="entry name" value="HAD-like_hydrolase"/>
</dbReference>
<gene>
    <name evidence="3" type="ORF">ACFL6M_03575</name>
</gene>
<accession>A0ABV6YJZ8</accession>
<evidence type="ECO:0000256" key="2">
    <source>
        <dbReference type="ARBA" id="ARBA00022842"/>
    </source>
</evidence>